<evidence type="ECO:0000313" key="3">
    <source>
        <dbReference type="Proteomes" id="UP000286746"/>
    </source>
</evidence>
<dbReference type="Proteomes" id="UP000286746">
    <property type="component" value="Unassembled WGS sequence"/>
</dbReference>
<proteinExistence type="predicted"/>
<comment type="caution">
    <text evidence="2">The sequence shown here is derived from an EMBL/GenBank/DDBJ whole genome shotgun (WGS) entry which is preliminary data.</text>
</comment>
<sequence>MARRFTSKAQWRAMFARKMPFARRWAHRNQRTAPYRSLPARKGRRTGRHN</sequence>
<reference evidence="2 3" key="1">
    <citation type="submission" date="2018-11" db="EMBL/GenBank/DDBJ databases">
        <title>Whole genome sequence of Streptomyces paromomycinus NBRC 15454(T).</title>
        <authorList>
            <person name="Komaki H."/>
            <person name="Tamura T."/>
        </authorList>
    </citation>
    <scope>NUCLEOTIDE SEQUENCE [LARGE SCALE GENOMIC DNA]</scope>
    <source>
        <strain evidence="2 3">NBRC 15454</strain>
    </source>
</reference>
<gene>
    <name evidence="2" type="ORF">GKJPGBOP_05869</name>
</gene>
<name>A0A401WA04_STREY</name>
<feature type="compositionally biased region" description="Basic residues" evidence="1">
    <location>
        <begin position="39"/>
        <end position="50"/>
    </location>
</feature>
<keyword evidence="3" id="KW-1185">Reference proteome</keyword>
<accession>A0A401WA04</accession>
<organism evidence="2 3">
    <name type="scientific">Streptomyces paromomycinus</name>
    <name type="common">Streptomyces rimosus subsp. paromomycinus</name>
    <dbReference type="NCBI Taxonomy" id="92743"/>
    <lineage>
        <taxon>Bacteria</taxon>
        <taxon>Bacillati</taxon>
        <taxon>Actinomycetota</taxon>
        <taxon>Actinomycetes</taxon>
        <taxon>Kitasatosporales</taxon>
        <taxon>Streptomycetaceae</taxon>
        <taxon>Streptomyces</taxon>
    </lineage>
</organism>
<evidence type="ECO:0000313" key="2">
    <source>
        <dbReference type="EMBL" id="GCD46122.1"/>
    </source>
</evidence>
<dbReference type="EMBL" id="BHZD01000001">
    <property type="protein sequence ID" value="GCD46122.1"/>
    <property type="molecule type" value="Genomic_DNA"/>
</dbReference>
<protein>
    <submittedName>
        <fullName evidence="2">Uncharacterized protein</fullName>
    </submittedName>
</protein>
<dbReference type="AlphaFoldDB" id="A0A401WA04"/>
<feature type="region of interest" description="Disordered" evidence="1">
    <location>
        <begin position="26"/>
        <end position="50"/>
    </location>
</feature>
<evidence type="ECO:0000256" key="1">
    <source>
        <dbReference type="SAM" id="MobiDB-lite"/>
    </source>
</evidence>